<proteinExistence type="predicted"/>
<organism evidence="2 3">
    <name type="scientific">Stephania yunnanensis</name>
    <dbReference type="NCBI Taxonomy" id="152371"/>
    <lineage>
        <taxon>Eukaryota</taxon>
        <taxon>Viridiplantae</taxon>
        <taxon>Streptophyta</taxon>
        <taxon>Embryophyta</taxon>
        <taxon>Tracheophyta</taxon>
        <taxon>Spermatophyta</taxon>
        <taxon>Magnoliopsida</taxon>
        <taxon>Ranunculales</taxon>
        <taxon>Menispermaceae</taxon>
        <taxon>Menispermoideae</taxon>
        <taxon>Cissampelideae</taxon>
        <taxon>Stephania</taxon>
    </lineage>
</organism>
<evidence type="ECO:0000256" key="1">
    <source>
        <dbReference type="SAM" id="MobiDB-lite"/>
    </source>
</evidence>
<dbReference type="EMBL" id="JBBNAF010000009">
    <property type="protein sequence ID" value="KAK9113920.1"/>
    <property type="molecule type" value="Genomic_DNA"/>
</dbReference>
<sequence>MPRGMTWHGRKPPDYHRKSGSLFEHKSRGRSMEPENVEKCLAGDVAAVDWWKSLCRRAFSWTSTWQHLIGLEELFSLMWHHPLAEIYCQLFNTPLNVYFEANYPASDYCK</sequence>
<accession>A0AAP0NQA2</accession>
<protein>
    <submittedName>
        <fullName evidence="2">Uncharacterized protein</fullName>
    </submittedName>
</protein>
<dbReference type="AlphaFoldDB" id="A0AAP0NQA2"/>
<feature type="region of interest" description="Disordered" evidence="1">
    <location>
        <begin position="1"/>
        <end position="21"/>
    </location>
</feature>
<evidence type="ECO:0000313" key="2">
    <source>
        <dbReference type="EMBL" id="KAK9113920.1"/>
    </source>
</evidence>
<feature type="compositionally biased region" description="Basic and acidic residues" evidence="1">
    <location>
        <begin position="11"/>
        <end position="21"/>
    </location>
</feature>
<evidence type="ECO:0000313" key="3">
    <source>
        <dbReference type="Proteomes" id="UP001420932"/>
    </source>
</evidence>
<comment type="caution">
    <text evidence="2">The sequence shown here is derived from an EMBL/GenBank/DDBJ whole genome shotgun (WGS) entry which is preliminary data.</text>
</comment>
<dbReference type="Proteomes" id="UP001420932">
    <property type="component" value="Unassembled WGS sequence"/>
</dbReference>
<reference evidence="2 3" key="1">
    <citation type="submission" date="2024-01" db="EMBL/GenBank/DDBJ databases">
        <title>Genome assemblies of Stephania.</title>
        <authorList>
            <person name="Yang L."/>
        </authorList>
    </citation>
    <scope>NUCLEOTIDE SEQUENCE [LARGE SCALE GENOMIC DNA]</scope>
    <source>
        <strain evidence="2">YNDBR</strain>
        <tissue evidence="2">Leaf</tissue>
    </source>
</reference>
<name>A0AAP0NQA2_9MAGN</name>
<gene>
    <name evidence="2" type="ORF">Syun_020717</name>
</gene>
<keyword evidence="3" id="KW-1185">Reference proteome</keyword>